<keyword evidence="1" id="KW-0812">Transmembrane</keyword>
<protein>
    <submittedName>
        <fullName evidence="2">Uncharacterized protein</fullName>
    </submittedName>
</protein>
<name>A0A4R6ULJ1_9PSEU</name>
<sequence>MTGRRGDARVLRGAARGVLGGAVGTAAMALAAHRRRRRFTRRHGVTPEDAGVVLDYDDSEHVVIAASVLTRHVIGWAPRSPQERQALFWLVHWGYGSAVGAGHVALQHVLGREPRPGLAFFAASQVMALGLFPVLGETPPPWRWERRLVVTSFVQHAIYAGVVAAANTATAPPAPTARLVRLARGARLAPLGRRAPR</sequence>
<dbReference type="Proteomes" id="UP000295705">
    <property type="component" value="Unassembled WGS sequence"/>
</dbReference>
<evidence type="ECO:0000313" key="3">
    <source>
        <dbReference type="Proteomes" id="UP000295705"/>
    </source>
</evidence>
<gene>
    <name evidence="2" type="ORF">EV188_11221</name>
</gene>
<dbReference type="AlphaFoldDB" id="A0A4R6ULJ1"/>
<keyword evidence="1" id="KW-1133">Transmembrane helix</keyword>
<accession>A0A4R6ULJ1</accession>
<keyword evidence="3" id="KW-1185">Reference proteome</keyword>
<organism evidence="2 3">
    <name type="scientific">Actinomycetospora succinea</name>
    <dbReference type="NCBI Taxonomy" id="663603"/>
    <lineage>
        <taxon>Bacteria</taxon>
        <taxon>Bacillati</taxon>
        <taxon>Actinomycetota</taxon>
        <taxon>Actinomycetes</taxon>
        <taxon>Pseudonocardiales</taxon>
        <taxon>Pseudonocardiaceae</taxon>
        <taxon>Actinomycetospora</taxon>
    </lineage>
</organism>
<proteinExistence type="predicted"/>
<keyword evidence="1" id="KW-0472">Membrane</keyword>
<evidence type="ECO:0000313" key="2">
    <source>
        <dbReference type="EMBL" id="TDQ47751.1"/>
    </source>
</evidence>
<evidence type="ECO:0000256" key="1">
    <source>
        <dbReference type="SAM" id="Phobius"/>
    </source>
</evidence>
<comment type="caution">
    <text evidence="2">The sequence shown here is derived from an EMBL/GenBank/DDBJ whole genome shotgun (WGS) entry which is preliminary data.</text>
</comment>
<feature type="transmembrane region" description="Helical" evidence="1">
    <location>
        <begin position="14"/>
        <end position="32"/>
    </location>
</feature>
<dbReference type="EMBL" id="SNYO01000012">
    <property type="protein sequence ID" value="TDQ47751.1"/>
    <property type="molecule type" value="Genomic_DNA"/>
</dbReference>
<reference evidence="2 3" key="1">
    <citation type="submission" date="2019-03" db="EMBL/GenBank/DDBJ databases">
        <title>Genomic Encyclopedia of Type Strains, Phase IV (KMG-IV): sequencing the most valuable type-strain genomes for metagenomic binning, comparative biology and taxonomic classification.</title>
        <authorList>
            <person name="Goeker M."/>
        </authorList>
    </citation>
    <scope>NUCLEOTIDE SEQUENCE [LARGE SCALE GENOMIC DNA]</scope>
    <source>
        <strain evidence="2 3">DSM 45775</strain>
    </source>
</reference>